<gene>
    <name evidence="3" type="ORF">BWI75_11885</name>
</gene>
<evidence type="ECO:0000256" key="2">
    <source>
        <dbReference type="SAM" id="SignalP"/>
    </source>
</evidence>
<dbReference type="PROSITE" id="PS51257">
    <property type="entry name" value="PROKAR_LIPOPROTEIN"/>
    <property type="match status" value="1"/>
</dbReference>
<organism evidence="3 4">
    <name type="scientific">Gloeocapsopsis dulcis AAB1 = 1H9</name>
    <dbReference type="NCBI Taxonomy" id="1433147"/>
    <lineage>
        <taxon>Bacteria</taxon>
        <taxon>Bacillati</taxon>
        <taxon>Cyanobacteriota</taxon>
        <taxon>Cyanophyceae</taxon>
        <taxon>Oscillatoriophycideae</taxon>
        <taxon>Chroococcales</taxon>
        <taxon>Chroococcaceae</taxon>
        <taxon>Gloeocapsopsis</taxon>
        <taxon>Gloeocapsopsis dulcis</taxon>
    </lineage>
</organism>
<keyword evidence="2" id="KW-0732">Signal</keyword>
<evidence type="ECO:0000313" key="3">
    <source>
        <dbReference type="EMBL" id="MUL37024.1"/>
    </source>
</evidence>
<feature type="signal peptide" evidence="2">
    <location>
        <begin position="1"/>
        <end position="21"/>
    </location>
</feature>
<proteinExistence type="predicted"/>
<sequence length="159" mass="16894">MKSLKIKFVIFGSLGLFFLGACNNGNQVASPDSSPAAVNNSADATPQGDTTHAAVPQAGGQVIESGPYHLEFVHAAEPNGIHLDFYLQRGDNHEPIPDANVTAQVQLPDGTPKTLNMEYDAAGKHYTATLPGQASGEYRIAILSEVNGEKVNGRFAFNR</sequence>
<protein>
    <recommendedName>
        <fullName evidence="5">YtkA-like domain-containing protein</fullName>
    </recommendedName>
</protein>
<keyword evidence="4" id="KW-1185">Reference proteome</keyword>
<evidence type="ECO:0000313" key="4">
    <source>
        <dbReference type="Proteomes" id="UP000441797"/>
    </source>
</evidence>
<dbReference type="Proteomes" id="UP000441797">
    <property type="component" value="Unassembled WGS sequence"/>
</dbReference>
<evidence type="ECO:0008006" key="5">
    <source>
        <dbReference type="Google" id="ProtNLM"/>
    </source>
</evidence>
<name>A0A6N8FW82_9CHRO</name>
<feature type="region of interest" description="Disordered" evidence="1">
    <location>
        <begin position="29"/>
        <end position="52"/>
    </location>
</feature>
<dbReference type="AlphaFoldDB" id="A0A6N8FW82"/>
<accession>A0A6N8FW82</accession>
<reference evidence="3 4" key="1">
    <citation type="journal article" date="2019" name="Front. Microbiol.">
        <title>Genomic Features for Desiccation Tolerance and Sugar Biosynthesis in the Extremophile Gloeocapsopsis sp. UTEX B3054.</title>
        <authorList>
            <person name="Urrejola C."/>
            <person name="Alcorta J."/>
            <person name="Salas L."/>
            <person name="Vasquez M."/>
            <person name="Polz M.F."/>
            <person name="Vicuna R."/>
            <person name="Diez B."/>
        </authorList>
    </citation>
    <scope>NUCLEOTIDE SEQUENCE [LARGE SCALE GENOMIC DNA]</scope>
    <source>
        <strain evidence="3 4">1H9</strain>
    </source>
</reference>
<feature type="chain" id="PRO_5026827700" description="YtkA-like domain-containing protein" evidence="2">
    <location>
        <begin position="22"/>
        <end position="159"/>
    </location>
</feature>
<dbReference type="OrthoDB" id="563554at2"/>
<dbReference type="RefSeq" id="WP_105219762.1">
    <property type="nucleotide sequence ID" value="NZ_CAWNSU010000046.1"/>
</dbReference>
<comment type="caution">
    <text evidence="3">The sequence shown here is derived from an EMBL/GenBank/DDBJ whole genome shotgun (WGS) entry which is preliminary data.</text>
</comment>
<evidence type="ECO:0000256" key="1">
    <source>
        <dbReference type="SAM" id="MobiDB-lite"/>
    </source>
</evidence>
<dbReference type="EMBL" id="NAPY01000016">
    <property type="protein sequence ID" value="MUL37024.1"/>
    <property type="molecule type" value="Genomic_DNA"/>
</dbReference>
<feature type="compositionally biased region" description="Polar residues" evidence="1">
    <location>
        <begin position="29"/>
        <end position="50"/>
    </location>
</feature>